<evidence type="ECO:0000313" key="1">
    <source>
        <dbReference type="EMBL" id="VAW67877.1"/>
    </source>
</evidence>
<reference evidence="1" key="1">
    <citation type="submission" date="2018-06" db="EMBL/GenBank/DDBJ databases">
        <authorList>
            <person name="Zhirakovskaya E."/>
        </authorList>
    </citation>
    <scope>NUCLEOTIDE SEQUENCE</scope>
</reference>
<name>A0A3B0XXA8_9ZZZZ</name>
<proteinExistence type="predicted"/>
<protein>
    <submittedName>
        <fullName evidence="1">Uncharacterized protein</fullName>
    </submittedName>
</protein>
<gene>
    <name evidence="1" type="ORF">MNBD_GAMMA09-184</name>
</gene>
<dbReference type="EMBL" id="UOFI01000111">
    <property type="protein sequence ID" value="VAW67877.1"/>
    <property type="molecule type" value="Genomic_DNA"/>
</dbReference>
<organism evidence="1">
    <name type="scientific">hydrothermal vent metagenome</name>
    <dbReference type="NCBI Taxonomy" id="652676"/>
    <lineage>
        <taxon>unclassified sequences</taxon>
        <taxon>metagenomes</taxon>
        <taxon>ecological metagenomes</taxon>
    </lineage>
</organism>
<sequence>MPKYIWRATALNGDKAVLDLLFDATDIEQGAFFVRAIEYDQDLGKILRSVSKTNIVDNLPIQPTMRTLLESIFYWFSLQPV</sequence>
<accession>A0A3B0XXA8</accession>
<dbReference type="AlphaFoldDB" id="A0A3B0XXA8"/>